<accession>A0AAQ4EKU2</accession>
<organism evidence="1 2">
    <name type="scientific">Amblyomma americanum</name>
    <name type="common">Lone star tick</name>
    <dbReference type="NCBI Taxonomy" id="6943"/>
    <lineage>
        <taxon>Eukaryota</taxon>
        <taxon>Metazoa</taxon>
        <taxon>Ecdysozoa</taxon>
        <taxon>Arthropoda</taxon>
        <taxon>Chelicerata</taxon>
        <taxon>Arachnida</taxon>
        <taxon>Acari</taxon>
        <taxon>Parasitiformes</taxon>
        <taxon>Ixodida</taxon>
        <taxon>Ixodoidea</taxon>
        <taxon>Ixodidae</taxon>
        <taxon>Amblyomminae</taxon>
        <taxon>Amblyomma</taxon>
    </lineage>
</organism>
<gene>
    <name evidence="1" type="ORF">V5799_031295</name>
</gene>
<dbReference type="AlphaFoldDB" id="A0AAQ4EKU2"/>
<dbReference type="Proteomes" id="UP001321473">
    <property type="component" value="Unassembled WGS sequence"/>
</dbReference>
<dbReference type="EMBL" id="JARKHS020014228">
    <property type="protein sequence ID" value="KAK8775364.1"/>
    <property type="molecule type" value="Genomic_DNA"/>
</dbReference>
<name>A0AAQ4EKU2_AMBAM</name>
<evidence type="ECO:0000313" key="2">
    <source>
        <dbReference type="Proteomes" id="UP001321473"/>
    </source>
</evidence>
<comment type="caution">
    <text evidence="1">The sequence shown here is derived from an EMBL/GenBank/DDBJ whole genome shotgun (WGS) entry which is preliminary data.</text>
</comment>
<protein>
    <submittedName>
        <fullName evidence="1">Uncharacterized protein</fullName>
    </submittedName>
</protein>
<evidence type="ECO:0000313" key="1">
    <source>
        <dbReference type="EMBL" id="KAK8775364.1"/>
    </source>
</evidence>
<keyword evidence="2" id="KW-1185">Reference proteome</keyword>
<proteinExistence type="predicted"/>
<reference evidence="1 2" key="1">
    <citation type="journal article" date="2023" name="Arcadia Sci">
        <title>De novo assembly of a long-read Amblyomma americanum tick genome.</title>
        <authorList>
            <person name="Chou S."/>
            <person name="Poskanzer K.E."/>
            <person name="Rollins M."/>
            <person name="Thuy-Boun P.S."/>
        </authorList>
    </citation>
    <scope>NUCLEOTIDE SEQUENCE [LARGE SCALE GENOMIC DNA]</scope>
    <source>
        <strain evidence="1">F_SG_1</strain>
        <tissue evidence="1">Salivary glands</tissue>
    </source>
</reference>
<sequence length="108" mass="11754">MNSTAAEAPLPTHADVDCQTAPSSSGRLTLLLCVTNGSEASTQVSHTELTDQVTLTDGSWKRSYLVTGDSVVLKVPSPAISCIFFTMHRDTTEMKSIYFCQNVYSFRS</sequence>